<sequence length="156" mass="16577">MIRIPLSRWSLPGLLATGVMLAGSAAPAVAQSCTPLSVVGGEGAEVEKTVSPPSFLVTGNNWNTDFSVPSDTRFSRFIVNFVSQDGTVYDVDVNLKYSNDSVDTPYSVDSLTVMEADPVEIGVNARVGETPYQVNLRVGGIEAEGNTYRASVLGCR</sequence>
<evidence type="ECO:0008006" key="4">
    <source>
        <dbReference type="Google" id="ProtNLM"/>
    </source>
</evidence>
<feature type="signal peptide" evidence="1">
    <location>
        <begin position="1"/>
        <end position="30"/>
    </location>
</feature>
<dbReference type="RefSeq" id="WP_080811729.1">
    <property type="nucleotide sequence ID" value="NZ_CP021983.2"/>
</dbReference>
<keyword evidence="1" id="KW-0732">Signal</keyword>
<gene>
    <name evidence="2" type="ORF">XM38_048770</name>
</gene>
<name>A0A1Z3HUD8_9CYAN</name>
<evidence type="ECO:0000313" key="2">
    <source>
        <dbReference type="EMBL" id="ASC73903.1"/>
    </source>
</evidence>
<evidence type="ECO:0000256" key="1">
    <source>
        <dbReference type="SAM" id="SignalP"/>
    </source>
</evidence>
<dbReference type="AlphaFoldDB" id="A0A1Z3HUD8"/>
<dbReference type="KEGG" id="hhg:XM38_048770"/>
<dbReference type="Proteomes" id="UP000191901">
    <property type="component" value="Chromosome"/>
</dbReference>
<dbReference type="PROSITE" id="PS51257">
    <property type="entry name" value="PROKAR_LIPOPROTEIN"/>
    <property type="match status" value="1"/>
</dbReference>
<feature type="chain" id="PRO_5012848427" description="Lipoprotein" evidence="1">
    <location>
        <begin position="31"/>
        <end position="156"/>
    </location>
</feature>
<evidence type="ECO:0000313" key="3">
    <source>
        <dbReference type="Proteomes" id="UP000191901"/>
    </source>
</evidence>
<reference evidence="2 3" key="1">
    <citation type="journal article" date="2016" name="Biochim. Biophys. Acta">
        <title>Characterization of red-shifted phycobilisomes isolated from the chlorophyll f-containing cyanobacterium Halomicronema hongdechloris.</title>
        <authorList>
            <person name="Li Y."/>
            <person name="Lin Y."/>
            <person name="Garvey C.J."/>
            <person name="Birch D."/>
            <person name="Corkery R.W."/>
            <person name="Loughlin P.C."/>
            <person name="Scheer H."/>
            <person name="Willows R.D."/>
            <person name="Chen M."/>
        </authorList>
    </citation>
    <scope>NUCLEOTIDE SEQUENCE [LARGE SCALE GENOMIC DNA]</scope>
    <source>
        <strain evidence="2 3">C2206</strain>
    </source>
</reference>
<accession>A0A1Z3HUD8</accession>
<keyword evidence="3" id="KW-1185">Reference proteome</keyword>
<protein>
    <recommendedName>
        <fullName evidence="4">Lipoprotein</fullName>
    </recommendedName>
</protein>
<dbReference type="EMBL" id="CP021983">
    <property type="protein sequence ID" value="ASC73903.1"/>
    <property type="molecule type" value="Genomic_DNA"/>
</dbReference>
<proteinExistence type="predicted"/>
<organism evidence="2 3">
    <name type="scientific">Halomicronema hongdechloris C2206</name>
    <dbReference type="NCBI Taxonomy" id="1641165"/>
    <lineage>
        <taxon>Bacteria</taxon>
        <taxon>Bacillati</taxon>
        <taxon>Cyanobacteriota</taxon>
        <taxon>Cyanophyceae</taxon>
        <taxon>Nodosilineales</taxon>
        <taxon>Nodosilineaceae</taxon>
        <taxon>Halomicronema</taxon>
    </lineage>
</organism>